<dbReference type="Proteomes" id="UP000654279">
    <property type="component" value="Unassembled WGS sequence"/>
</dbReference>
<evidence type="ECO:0000313" key="2">
    <source>
        <dbReference type="EMBL" id="MBC8528467.1"/>
    </source>
</evidence>
<dbReference type="RefSeq" id="WP_249284471.1">
    <property type="nucleotide sequence ID" value="NZ_JACRSO010000001.1"/>
</dbReference>
<accession>A0A926HI68</accession>
<feature type="transmembrane region" description="Helical" evidence="1">
    <location>
        <begin position="20"/>
        <end position="39"/>
    </location>
</feature>
<comment type="caution">
    <text evidence="2">The sequence shown here is derived from an EMBL/GenBank/DDBJ whole genome shotgun (WGS) entry which is preliminary data.</text>
</comment>
<dbReference type="AlphaFoldDB" id="A0A926HI68"/>
<evidence type="ECO:0000256" key="1">
    <source>
        <dbReference type="SAM" id="Phobius"/>
    </source>
</evidence>
<reference evidence="2" key="1">
    <citation type="submission" date="2020-08" db="EMBL/GenBank/DDBJ databases">
        <title>Genome public.</title>
        <authorList>
            <person name="Liu C."/>
            <person name="Sun Q."/>
        </authorList>
    </citation>
    <scope>NUCLEOTIDE SEQUENCE</scope>
    <source>
        <strain evidence="2">NSJ-44</strain>
    </source>
</reference>
<keyword evidence="3" id="KW-1185">Reference proteome</keyword>
<keyword evidence="1" id="KW-1133">Transmembrane helix</keyword>
<proteinExistence type="predicted"/>
<name>A0A926HI68_9FIRM</name>
<gene>
    <name evidence="2" type="ORF">H8699_03330</name>
</gene>
<dbReference type="EMBL" id="JACRSO010000001">
    <property type="protein sequence ID" value="MBC8528467.1"/>
    <property type="molecule type" value="Genomic_DNA"/>
</dbReference>
<keyword evidence="1" id="KW-0812">Transmembrane</keyword>
<protein>
    <submittedName>
        <fullName evidence="2">Uncharacterized protein</fullName>
    </submittedName>
</protein>
<dbReference type="PROSITE" id="PS51257">
    <property type="entry name" value="PROKAR_LIPOPROTEIN"/>
    <property type="match status" value="1"/>
</dbReference>
<sequence>MKQGKLTKAKLVWHLKHEYWKYICAILIVVVGCHMTVLLTRPRVPDEQQLNVYYAGPSEAYDQVIMFGEEIKSAFPQLQEVNVNVILYSGANDFRGHQQGGIYLGAGMGDVYIVHQDFFNSFASSSQQDFWKPLNDAIHSGQIALPEGMDLDKGHVGANAVLEMGLSLDEATEQQKAGKDPDETTLSPGIPAFEEDTVRGIPLDSLTGLKAAAGIDPADMVVVIPYFAEKDEMVYEFISYLFENYR</sequence>
<evidence type="ECO:0000313" key="3">
    <source>
        <dbReference type="Proteomes" id="UP000654279"/>
    </source>
</evidence>
<keyword evidence="1" id="KW-0472">Membrane</keyword>
<organism evidence="2 3">
    <name type="scientific">Luoshenia tenuis</name>
    <dbReference type="NCBI Taxonomy" id="2763654"/>
    <lineage>
        <taxon>Bacteria</taxon>
        <taxon>Bacillati</taxon>
        <taxon>Bacillota</taxon>
        <taxon>Clostridia</taxon>
        <taxon>Christensenellales</taxon>
        <taxon>Christensenellaceae</taxon>
        <taxon>Luoshenia</taxon>
    </lineage>
</organism>